<dbReference type="Pfam" id="PF02771">
    <property type="entry name" value="Acyl-CoA_dh_N"/>
    <property type="match status" value="1"/>
</dbReference>
<dbReference type="Gene3D" id="1.10.540.10">
    <property type="entry name" value="Acyl-CoA dehydrogenase/oxidase, N-terminal domain"/>
    <property type="match status" value="1"/>
</dbReference>
<proteinExistence type="inferred from homology"/>
<evidence type="ECO:0000259" key="7">
    <source>
        <dbReference type="Pfam" id="PF02770"/>
    </source>
</evidence>
<dbReference type="GO" id="GO:0003995">
    <property type="term" value="F:acyl-CoA dehydrogenase activity"/>
    <property type="evidence" value="ECO:0007669"/>
    <property type="project" value="InterPro"/>
</dbReference>
<dbReference type="SUPFAM" id="SSF47203">
    <property type="entry name" value="Acyl-CoA dehydrogenase C-terminal domain-like"/>
    <property type="match status" value="1"/>
</dbReference>
<dbReference type="GO" id="GO:0050660">
    <property type="term" value="F:flavin adenine dinucleotide binding"/>
    <property type="evidence" value="ECO:0007669"/>
    <property type="project" value="InterPro"/>
</dbReference>
<evidence type="ECO:0000259" key="6">
    <source>
        <dbReference type="Pfam" id="PF00441"/>
    </source>
</evidence>
<sequence length="395" mass="43155">MQVPETSDFYDVSALFTNEERELQQRVRTFVDAEVTPIINGYWERAEMPLELLPKLAELGVVGTTVRGHGAPGLSRVGAGIVAQELSRGDGSVNTINAVQSSLAIGTIDRFGSDEQKDRWLPGLVSLDRLGAFGLTEPAHGSDSVGLETRAERVGDHFVLNGAKRWIGLGNVADVVIIWARDVADARVKGFVVEKDAAGGYPDGYDAQVITGKIAKRAVWQAHITLTDVRVPVENRLERAESFRDVSALLSTSRPTVAWEAVGHAIAAYEIARDYAMEREQFGKPIASYQLVQQKLATMLAELTAMRLMVWRASKLADEGRLSNAQASIVKLHTGQKAREVCREARDMLGGNGLLLERHVARHLLDMEVVHTYEGTDSMQALIVGREVTGISAFA</sequence>
<dbReference type="InterPro" id="IPR009100">
    <property type="entry name" value="AcylCoA_DH/oxidase_NM_dom_sf"/>
</dbReference>
<feature type="domain" description="Acyl-CoA dehydrogenase/oxidase C-terminal" evidence="6">
    <location>
        <begin position="246"/>
        <end position="388"/>
    </location>
</feature>
<dbReference type="InterPro" id="IPR046373">
    <property type="entry name" value="Acyl-CoA_Oxase/DH_mid-dom_sf"/>
</dbReference>
<gene>
    <name evidence="9" type="ORF">SAMN04489719_1631</name>
</gene>
<dbReference type="InterPro" id="IPR045008">
    <property type="entry name" value="ACX4-like"/>
</dbReference>
<dbReference type="PANTHER" id="PTHR43188:SF1">
    <property type="entry name" value="ACYL-COA DEHYDROGENASE"/>
    <property type="match status" value="1"/>
</dbReference>
<keyword evidence="3 5" id="KW-0285">Flavoprotein</keyword>
<comment type="similarity">
    <text evidence="2 5">Belongs to the acyl-CoA dehydrogenase family.</text>
</comment>
<keyword evidence="4 5" id="KW-0274">FAD</keyword>
<dbReference type="InterPro" id="IPR006091">
    <property type="entry name" value="Acyl-CoA_Oxase/DH_mid-dom"/>
</dbReference>
<dbReference type="EMBL" id="LT629734">
    <property type="protein sequence ID" value="SDS13955.1"/>
    <property type="molecule type" value="Genomic_DNA"/>
</dbReference>
<dbReference type="PANTHER" id="PTHR43188">
    <property type="entry name" value="ACYL-COENZYME A OXIDASE"/>
    <property type="match status" value="1"/>
</dbReference>
<keyword evidence="5" id="KW-0560">Oxidoreductase</keyword>
<evidence type="ECO:0000256" key="2">
    <source>
        <dbReference type="ARBA" id="ARBA00009347"/>
    </source>
</evidence>
<evidence type="ECO:0000313" key="9">
    <source>
        <dbReference type="EMBL" id="SDS13955.1"/>
    </source>
</evidence>
<dbReference type="SUPFAM" id="SSF56645">
    <property type="entry name" value="Acyl-CoA dehydrogenase NM domain-like"/>
    <property type="match status" value="1"/>
</dbReference>
<protein>
    <submittedName>
        <fullName evidence="9">Glutaryl-CoA dehydrogenase</fullName>
    </submittedName>
</protein>
<evidence type="ECO:0000259" key="8">
    <source>
        <dbReference type="Pfam" id="PF02771"/>
    </source>
</evidence>
<evidence type="ECO:0000256" key="3">
    <source>
        <dbReference type="ARBA" id="ARBA00022630"/>
    </source>
</evidence>
<evidence type="ECO:0000256" key="1">
    <source>
        <dbReference type="ARBA" id="ARBA00001974"/>
    </source>
</evidence>
<dbReference type="Pfam" id="PF00441">
    <property type="entry name" value="Acyl-CoA_dh_1"/>
    <property type="match status" value="1"/>
</dbReference>
<dbReference type="PROSITE" id="PS00073">
    <property type="entry name" value="ACYL_COA_DH_2"/>
    <property type="match status" value="1"/>
</dbReference>
<evidence type="ECO:0000313" key="10">
    <source>
        <dbReference type="Proteomes" id="UP000199649"/>
    </source>
</evidence>
<dbReference type="InterPro" id="IPR006089">
    <property type="entry name" value="Acyl-CoA_DH_CS"/>
</dbReference>
<dbReference type="InterPro" id="IPR037069">
    <property type="entry name" value="AcylCoA_DH/ox_N_sf"/>
</dbReference>
<dbReference type="Proteomes" id="UP000199649">
    <property type="component" value="Chromosome I"/>
</dbReference>
<dbReference type="AlphaFoldDB" id="A0A1H1PS20"/>
<evidence type="ECO:0000256" key="4">
    <source>
        <dbReference type="ARBA" id="ARBA00022827"/>
    </source>
</evidence>
<comment type="cofactor">
    <cofactor evidence="1 5">
        <name>FAD</name>
        <dbReference type="ChEBI" id="CHEBI:57692"/>
    </cofactor>
</comment>
<dbReference type="Gene3D" id="2.40.110.10">
    <property type="entry name" value="Butyryl-CoA Dehydrogenase, subunit A, domain 2"/>
    <property type="match status" value="1"/>
</dbReference>
<dbReference type="InterPro" id="IPR013786">
    <property type="entry name" value="AcylCoA_DH/ox_N"/>
</dbReference>
<name>A0A1H1PS20_9MICO</name>
<feature type="domain" description="Acyl-CoA oxidase/dehydrogenase middle" evidence="7">
    <location>
        <begin position="132"/>
        <end position="229"/>
    </location>
</feature>
<dbReference type="STRING" id="684552.SAMN04489719_1631"/>
<dbReference type="InterPro" id="IPR009075">
    <property type="entry name" value="AcylCo_DH/oxidase_C"/>
</dbReference>
<accession>A0A1H1PS20</accession>
<dbReference type="OrthoDB" id="9770681at2"/>
<dbReference type="InterPro" id="IPR036250">
    <property type="entry name" value="AcylCo_DH-like_C"/>
</dbReference>
<dbReference type="RefSeq" id="WP_092666549.1">
    <property type="nucleotide sequence ID" value="NZ_LT629734.1"/>
</dbReference>
<evidence type="ECO:0000256" key="5">
    <source>
        <dbReference type="RuleBase" id="RU362125"/>
    </source>
</evidence>
<dbReference type="Pfam" id="PF02770">
    <property type="entry name" value="Acyl-CoA_dh_M"/>
    <property type="match status" value="1"/>
</dbReference>
<reference evidence="10" key="1">
    <citation type="submission" date="2016-10" db="EMBL/GenBank/DDBJ databases">
        <authorList>
            <person name="Varghese N."/>
            <person name="Submissions S."/>
        </authorList>
    </citation>
    <scope>NUCLEOTIDE SEQUENCE [LARGE SCALE GENOMIC DNA]</scope>
    <source>
        <strain evidence="10">DSM 22965</strain>
    </source>
</reference>
<dbReference type="GO" id="GO:0006635">
    <property type="term" value="P:fatty acid beta-oxidation"/>
    <property type="evidence" value="ECO:0007669"/>
    <property type="project" value="InterPro"/>
</dbReference>
<feature type="domain" description="Acyl-CoA dehydrogenase/oxidase N-terminal" evidence="8">
    <location>
        <begin position="17"/>
        <end position="126"/>
    </location>
</feature>
<organism evidence="9 10">
    <name type="scientific">Agrococcus carbonis</name>
    <dbReference type="NCBI Taxonomy" id="684552"/>
    <lineage>
        <taxon>Bacteria</taxon>
        <taxon>Bacillati</taxon>
        <taxon>Actinomycetota</taxon>
        <taxon>Actinomycetes</taxon>
        <taxon>Micrococcales</taxon>
        <taxon>Microbacteriaceae</taxon>
        <taxon>Agrococcus</taxon>
    </lineage>
</organism>
<dbReference type="Gene3D" id="1.20.140.10">
    <property type="entry name" value="Butyryl-CoA Dehydrogenase, subunit A, domain 3"/>
    <property type="match status" value="1"/>
</dbReference>
<keyword evidence="10" id="KW-1185">Reference proteome</keyword>